<dbReference type="InterPro" id="IPR011009">
    <property type="entry name" value="Kinase-like_dom_sf"/>
</dbReference>
<keyword evidence="2" id="KW-0472">Membrane</keyword>
<evidence type="ECO:0000259" key="3">
    <source>
        <dbReference type="PROSITE" id="PS50011"/>
    </source>
</evidence>
<organism evidence="4 5">
    <name type="scientific">Tanacetum coccineum</name>
    <dbReference type="NCBI Taxonomy" id="301880"/>
    <lineage>
        <taxon>Eukaryota</taxon>
        <taxon>Viridiplantae</taxon>
        <taxon>Streptophyta</taxon>
        <taxon>Embryophyta</taxon>
        <taxon>Tracheophyta</taxon>
        <taxon>Spermatophyta</taxon>
        <taxon>Magnoliopsida</taxon>
        <taxon>eudicotyledons</taxon>
        <taxon>Gunneridae</taxon>
        <taxon>Pentapetalae</taxon>
        <taxon>asterids</taxon>
        <taxon>campanulids</taxon>
        <taxon>Asterales</taxon>
        <taxon>Asteraceae</taxon>
        <taxon>Asteroideae</taxon>
        <taxon>Anthemideae</taxon>
        <taxon>Anthemidinae</taxon>
        <taxon>Tanacetum</taxon>
    </lineage>
</organism>
<evidence type="ECO:0000256" key="1">
    <source>
        <dbReference type="SAM" id="MobiDB-lite"/>
    </source>
</evidence>
<dbReference type="SMART" id="SM00220">
    <property type="entry name" value="S_TKc"/>
    <property type="match status" value="1"/>
</dbReference>
<keyword evidence="5" id="KW-1185">Reference proteome</keyword>
<feature type="region of interest" description="Disordered" evidence="1">
    <location>
        <begin position="370"/>
        <end position="399"/>
    </location>
</feature>
<feature type="transmembrane region" description="Helical" evidence="2">
    <location>
        <begin position="21"/>
        <end position="46"/>
    </location>
</feature>
<dbReference type="InterPro" id="IPR008271">
    <property type="entry name" value="Ser/Thr_kinase_AS"/>
</dbReference>
<dbReference type="EMBL" id="BQNB010013564">
    <property type="protein sequence ID" value="GJT17527.1"/>
    <property type="molecule type" value="Genomic_DNA"/>
</dbReference>
<reference evidence="4" key="1">
    <citation type="journal article" date="2022" name="Int. J. Mol. Sci.">
        <title>Draft Genome of Tanacetum Coccineum: Genomic Comparison of Closely Related Tanacetum-Family Plants.</title>
        <authorList>
            <person name="Yamashiro T."/>
            <person name="Shiraishi A."/>
            <person name="Nakayama K."/>
            <person name="Satake H."/>
        </authorList>
    </citation>
    <scope>NUCLEOTIDE SEQUENCE</scope>
</reference>
<feature type="compositionally biased region" description="Basic and acidic residues" evidence="1">
    <location>
        <begin position="379"/>
        <end position="399"/>
    </location>
</feature>
<evidence type="ECO:0000256" key="2">
    <source>
        <dbReference type="SAM" id="Phobius"/>
    </source>
</evidence>
<protein>
    <submittedName>
        <fullName evidence="4">Receptor-like protein kinase</fullName>
    </submittedName>
</protein>
<dbReference type="SUPFAM" id="SSF56112">
    <property type="entry name" value="Protein kinase-like (PK-like)"/>
    <property type="match status" value="1"/>
</dbReference>
<dbReference type="PANTHER" id="PTHR46821">
    <property type="entry name" value="OS07G0586332 PROTEIN"/>
    <property type="match status" value="1"/>
</dbReference>
<gene>
    <name evidence="4" type="ORF">Tco_0876233</name>
</gene>
<dbReference type="Gene3D" id="1.10.510.10">
    <property type="entry name" value="Transferase(Phosphotransferase) domain 1"/>
    <property type="match status" value="2"/>
</dbReference>
<dbReference type="Pfam" id="PF00069">
    <property type="entry name" value="Pkinase"/>
    <property type="match status" value="1"/>
</dbReference>
<dbReference type="PROSITE" id="PS00108">
    <property type="entry name" value="PROTEIN_KINASE_ST"/>
    <property type="match status" value="1"/>
</dbReference>
<dbReference type="Gene3D" id="3.30.200.20">
    <property type="entry name" value="Phosphorylase Kinase, domain 1"/>
    <property type="match status" value="1"/>
</dbReference>
<feature type="domain" description="Protein kinase" evidence="3">
    <location>
        <begin position="98"/>
        <end position="556"/>
    </location>
</feature>
<dbReference type="InterPro" id="IPR000719">
    <property type="entry name" value="Prot_kinase_dom"/>
</dbReference>
<comment type="caution">
    <text evidence="4">The sequence shown here is derived from an EMBL/GenBank/DDBJ whole genome shotgun (WGS) entry which is preliminary data.</text>
</comment>
<proteinExistence type="predicted"/>
<dbReference type="InterPro" id="IPR044576">
    <property type="entry name" value="At4g25390-like"/>
</dbReference>
<dbReference type="Proteomes" id="UP001151760">
    <property type="component" value="Unassembled WGS sequence"/>
</dbReference>
<sequence length="556" mass="63478">MPSRHLSFTHHQEQQHQHKTTLTFIFISITIFSSLLIILAISYLIYHFGYSLIQALIHLLTKRLNKRIIRTSPLDSHPHITKLRRFTYKELISATNNFSRENHIGKGGSCTVFRGILKSGKLVAVKVLESDTSDSDREFSNELKILSSFENSRSQFVVSLIGYCIHKQRKLVVYEYMPNKSLQESLFGSNNKVLNWSRRFEIVRDVSYGLEFLHRECDPPVIHGDVKPSNVLLDTDFRAKISDFGLSRLKVDEQDFGVDMFSQDLSGAGTGVGAVESPVIGTPIESCSNEVDFAVALQASSSSTPMNVKLGLGALNHKGKDVSNIENGDDWNNKKFTNYDANDEDLGHDIDKYQMFKDYVQEWIGSQISPSANADWDDDKNSERPDFVNKPMENDEPREWKRHRKMEEWWKDEQLDELETNKVKKKTKRRFKLSIFKRTRKQKARGHENGLDTANEFSFKKQENGDVFSRELSSTTSMRGTLCYVAPEYGGCGYLMEKADIYSFGVLILVIVIRLKGKYNKTQATLCVNLALACLQKMPELRPDIGDIVKVLNGEK</sequence>
<dbReference type="PROSITE" id="PS50011">
    <property type="entry name" value="PROTEIN_KINASE_DOM"/>
    <property type="match status" value="1"/>
</dbReference>
<name>A0ABQ5BUF4_9ASTR</name>
<evidence type="ECO:0000313" key="4">
    <source>
        <dbReference type="EMBL" id="GJT17527.1"/>
    </source>
</evidence>
<evidence type="ECO:0000313" key="5">
    <source>
        <dbReference type="Proteomes" id="UP001151760"/>
    </source>
</evidence>
<accession>A0ABQ5BUF4</accession>
<reference evidence="4" key="2">
    <citation type="submission" date="2022-01" db="EMBL/GenBank/DDBJ databases">
        <authorList>
            <person name="Yamashiro T."/>
            <person name="Shiraishi A."/>
            <person name="Satake H."/>
            <person name="Nakayama K."/>
        </authorList>
    </citation>
    <scope>NUCLEOTIDE SEQUENCE</scope>
</reference>
<dbReference type="PANTHER" id="PTHR46821:SF4">
    <property type="entry name" value="OS08G0275200 PROTEIN"/>
    <property type="match status" value="1"/>
</dbReference>
<keyword evidence="2" id="KW-0812">Transmembrane</keyword>
<keyword evidence="2" id="KW-1133">Transmembrane helix</keyword>